<reference evidence="2" key="1">
    <citation type="journal article" date="2019" name="Int. J. Syst. Evol. Microbiol.">
        <title>The Global Catalogue of Microorganisms (GCM) 10K type strain sequencing project: providing services to taxonomists for standard genome sequencing and annotation.</title>
        <authorList>
            <consortium name="The Broad Institute Genomics Platform"/>
            <consortium name="The Broad Institute Genome Sequencing Center for Infectious Disease"/>
            <person name="Wu L."/>
            <person name="Ma J."/>
        </authorList>
    </citation>
    <scope>NUCLEOTIDE SEQUENCE [LARGE SCALE GENOMIC DNA]</scope>
    <source>
        <strain evidence="2">JCM 18285</strain>
    </source>
</reference>
<name>A0ABP9GPG0_9FLAO</name>
<keyword evidence="2" id="KW-1185">Reference proteome</keyword>
<dbReference type="GO" id="GO:0016787">
    <property type="term" value="F:hydrolase activity"/>
    <property type="evidence" value="ECO:0007669"/>
    <property type="project" value="UniProtKB-KW"/>
</dbReference>
<dbReference type="Proteomes" id="UP001501302">
    <property type="component" value="Unassembled WGS sequence"/>
</dbReference>
<evidence type="ECO:0000313" key="2">
    <source>
        <dbReference type="Proteomes" id="UP001501302"/>
    </source>
</evidence>
<sequence length="339" mass="38876">MTKKIIFRADGNATTGLGHLYRLFSLVEVVKDTLEFVFLTHETSTLLVIPDTYTKNIIPESINIEDEPEWLASTFSSKEYIIIADGYQFIASYQKQIKEKGFKLIYIDDLAKEHMYADVVVNHSPYILETHYNKEPHTNFALGTQYALLRPLFLKEAKRNKTIKTIDSAFVCFGGADPFNLTLKAVKGLLQIPNFKSIHIVLGGAYKHKGIFNLEKKQSDKIKTYLNLSEEQLIKTMQKCNFAIAPASTILYELSCVKMPVFSGFYVDNQELIYKGFLNNEAIYKGGNMKDYQVSDFINKIEVIFKEHKFNHLIKAQKALFDDKIASRHLNLIKELCLQ</sequence>
<gene>
    <name evidence="1" type="primary">pseG</name>
    <name evidence="1" type="ORF">GCM10023314_13670</name>
</gene>
<organism evidence="1 2">
    <name type="scientific">Algibacter agarivorans</name>
    <dbReference type="NCBI Taxonomy" id="1109741"/>
    <lineage>
        <taxon>Bacteria</taxon>
        <taxon>Pseudomonadati</taxon>
        <taxon>Bacteroidota</taxon>
        <taxon>Flavobacteriia</taxon>
        <taxon>Flavobacteriales</taxon>
        <taxon>Flavobacteriaceae</taxon>
        <taxon>Algibacter</taxon>
    </lineage>
</organism>
<protein>
    <submittedName>
        <fullName evidence="1">UDP-2,4-diacetamido-2,4, 6-trideoxy-beta-L-altropyranose hydrolase</fullName>
    </submittedName>
</protein>
<evidence type="ECO:0000313" key="1">
    <source>
        <dbReference type="EMBL" id="GAA4941905.1"/>
    </source>
</evidence>
<dbReference type="Gene3D" id="3.40.50.2000">
    <property type="entry name" value="Glycogen Phosphorylase B"/>
    <property type="match status" value="1"/>
</dbReference>
<keyword evidence="1" id="KW-0378">Hydrolase</keyword>
<accession>A0ABP9GPG0</accession>
<proteinExistence type="predicted"/>
<dbReference type="NCBIfam" id="TIGR03590">
    <property type="entry name" value="PseG"/>
    <property type="match status" value="1"/>
</dbReference>
<dbReference type="RefSeq" id="WP_345191007.1">
    <property type="nucleotide sequence ID" value="NZ_BAABJJ010000014.1"/>
</dbReference>
<comment type="caution">
    <text evidence="1">The sequence shown here is derived from an EMBL/GenBank/DDBJ whole genome shotgun (WGS) entry which is preliminary data.</text>
</comment>
<dbReference type="Gene3D" id="3.40.50.11190">
    <property type="match status" value="1"/>
</dbReference>
<dbReference type="EMBL" id="BAABJJ010000014">
    <property type="protein sequence ID" value="GAA4941905.1"/>
    <property type="molecule type" value="Genomic_DNA"/>
</dbReference>
<dbReference type="InterPro" id="IPR020023">
    <property type="entry name" value="PseG"/>
</dbReference>